<organism evidence="4 5">
    <name type="scientific">Brachybacterium huguangmaarense</name>
    <dbReference type="NCBI Taxonomy" id="1652028"/>
    <lineage>
        <taxon>Bacteria</taxon>
        <taxon>Bacillati</taxon>
        <taxon>Actinomycetota</taxon>
        <taxon>Actinomycetes</taxon>
        <taxon>Micrococcales</taxon>
        <taxon>Dermabacteraceae</taxon>
        <taxon>Brachybacterium</taxon>
    </lineage>
</organism>
<evidence type="ECO:0000313" key="5">
    <source>
        <dbReference type="Proteomes" id="UP001164305"/>
    </source>
</evidence>
<evidence type="ECO:0000259" key="3">
    <source>
        <dbReference type="Pfam" id="PF07687"/>
    </source>
</evidence>
<dbReference type="InterPro" id="IPR036264">
    <property type="entry name" value="Bact_exopeptidase_dim_dom"/>
</dbReference>
<dbReference type="InterPro" id="IPR011650">
    <property type="entry name" value="Peptidase_M20_dimer"/>
</dbReference>
<reference evidence="4" key="1">
    <citation type="submission" date="2022-10" db="EMBL/GenBank/DDBJ databases">
        <title>Whole-Genome Sequencing of Brachybacterium huguangmaarense BRM-3, Isolated from Betula schmidtii.</title>
        <authorList>
            <person name="Haam D."/>
        </authorList>
    </citation>
    <scope>NUCLEOTIDE SEQUENCE</scope>
    <source>
        <strain evidence="4">BRM-3</strain>
    </source>
</reference>
<dbReference type="CDD" id="cd03894">
    <property type="entry name" value="M20_ArgE"/>
    <property type="match status" value="1"/>
</dbReference>
<dbReference type="EMBL" id="CP107020">
    <property type="protein sequence ID" value="UYG17507.1"/>
    <property type="molecule type" value="Genomic_DNA"/>
</dbReference>
<evidence type="ECO:0000313" key="4">
    <source>
        <dbReference type="EMBL" id="UYG17507.1"/>
    </source>
</evidence>
<name>A0ABY6G319_9MICO</name>
<evidence type="ECO:0000256" key="2">
    <source>
        <dbReference type="ARBA" id="ARBA00022801"/>
    </source>
</evidence>
<dbReference type="Pfam" id="PF07687">
    <property type="entry name" value="M20_dimer"/>
    <property type="match status" value="1"/>
</dbReference>
<proteinExistence type="predicted"/>
<dbReference type="RefSeq" id="WP_263594716.1">
    <property type="nucleotide sequence ID" value="NZ_CP107020.1"/>
</dbReference>
<keyword evidence="5" id="KW-1185">Reference proteome</keyword>
<dbReference type="PANTHER" id="PTHR43808:SF31">
    <property type="entry name" value="N-ACETYL-L-CITRULLINE DEACETYLASE"/>
    <property type="match status" value="1"/>
</dbReference>
<dbReference type="Gene3D" id="3.40.630.10">
    <property type="entry name" value="Zn peptidases"/>
    <property type="match status" value="1"/>
</dbReference>
<gene>
    <name evidence="4" type="ORF">BRM3_03505</name>
</gene>
<evidence type="ECO:0000256" key="1">
    <source>
        <dbReference type="ARBA" id="ARBA00022723"/>
    </source>
</evidence>
<dbReference type="Pfam" id="PF01546">
    <property type="entry name" value="Peptidase_M20"/>
    <property type="match status" value="1"/>
</dbReference>
<dbReference type="PANTHER" id="PTHR43808">
    <property type="entry name" value="ACETYLORNITHINE DEACETYLASE"/>
    <property type="match status" value="1"/>
</dbReference>
<dbReference type="Proteomes" id="UP001164305">
    <property type="component" value="Chromosome"/>
</dbReference>
<protein>
    <submittedName>
        <fullName evidence="4">M20/M25/M40 family metallo-hydrolase</fullName>
    </submittedName>
</protein>
<dbReference type="InterPro" id="IPR050072">
    <property type="entry name" value="Peptidase_M20A"/>
</dbReference>
<feature type="domain" description="Peptidase M20 dimerisation" evidence="3">
    <location>
        <begin position="202"/>
        <end position="312"/>
    </location>
</feature>
<dbReference type="SUPFAM" id="SSF55031">
    <property type="entry name" value="Bacterial exopeptidase dimerisation domain"/>
    <property type="match status" value="1"/>
</dbReference>
<dbReference type="InterPro" id="IPR002933">
    <property type="entry name" value="Peptidase_M20"/>
</dbReference>
<keyword evidence="1" id="KW-0479">Metal-binding</keyword>
<keyword evidence="2" id="KW-0378">Hydrolase</keyword>
<dbReference type="SUPFAM" id="SSF53187">
    <property type="entry name" value="Zn-dependent exopeptidases"/>
    <property type="match status" value="1"/>
</dbReference>
<dbReference type="Gene3D" id="3.30.70.360">
    <property type="match status" value="1"/>
</dbReference>
<sequence length="424" mass="45574">MNDSLPTTPRELIDALVSLDTTSAAGNRPAIDLLERVFDAAGAEIHRFDEDDPRNANLVVVFPATTEQASGSASEAAADEATRLFVDPEDPSRRGVLIAGHVDCVPVTGQSWTTDPFTPTERDGRLYGRGTADMKSYLAIAAALAPRFQEATRSVPVYVAATWEEETSCDGARRLVEQLESLDIRPAIALVGEPTSMRAVPAHKSMNSLRAEFRGIAAHSSLLPRGLNAIRYAAEFTAFFHREVIDDFRENGPRDEAFPVAWSTGGVNRIDGGNAVNTVPALAEVFLEFRALPEIDIREVVDRIQHRIDEIDAAMREAVPDDPADPAAARSVGASLEPLNLLYGLDGSPDGPAATAAVALGAERTEDKVTYGTEAGIYEHAGMQAVVVGPGDIAQAHGPDEFIDLDQIDRCEEFFTRLLAVVSA</sequence>
<accession>A0ABY6G319</accession>